<protein>
    <submittedName>
        <fullName evidence="2">Uncharacterized protein</fullName>
    </submittedName>
</protein>
<accession>A0A3N0YV42</accession>
<evidence type="ECO:0000313" key="2">
    <source>
        <dbReference type="EMBL" id="ROL50067.1"/>
    </source>
</evidence>
<evidence type="ECO:0000256" key="1">
    <source>
        <dbReference type="SAM" id="MobiDB-lite"/>
    </source>
</evidence>
<reference evidence="2 3" key="1">
    <citation type="submission" date="2018-10" db="EMBL/GenBank/DDBJ databases">
        <title>Genome assembly for a Yunnan-Guizhou Plateau 3E fish, Anabarilius grahami (Regan), and its evolutionary and genetic applications.</title>
        <authorList>
            <person name="Jiang W."/>
        </authorList>
    </citation>
    <scope>NUCLEOTIDE SEQUENCE [LARGE SCALE GENOMIC DNA]</scope>
    <source>
        <strain evidence="2">AG-KIZ</strain>
        <tissue evidence="2">Muscle</tissue>
    </source>
</reference>
<comment type="caution">
    <text evidence="2">The sequence shown here is derived from an EMBL/GenBank/DDBJ whole genome shotgun (WGS) entry which is preliminary data.</text>
</comment>
<sequence length="227" mass="24014">MGLFLIPVAPAPPQPLTPTSAANRLIGLFQERYVEEFVELACLTNWSDAHLIALFLDGLDEDTIHFEEPDDCFSLNETINLILYLNGSNFMVEEVQDMCLLRPVPPETRLAWPVGQSPSSSSCPSSELPSCATLDPHSSAGSRMRRRRKKAAPALSEPAAPAHSEPAAPALSEPAAPVPVGILIVFEGMDWTSLPVSSVSAAEPVSPVSAAEPSAPAAAEPAAPAEP</sequence>
<feature type="compositionally biased region" description="Low complexity" evidence="1">
    <location>
        <begin position="152"/>
        <end position="172"/>
    </location>
</feature>
<organism evidence="2 3">
    <name type="scientific">Anabarilius grahami</name>
    <name type="common">Kanglang fish</name>
    <name type="synonym">Barilius grahami</name>
    <dbReference type="NCBI Taxonomy" id="495550"/>
    <lineage>
        <taxon>Eukaryota</taxon>
        <taxon>Metazoa</taxon>
        <taxon>Chordata</taxon>
        <taxon>Craniata</taxon>
        <taxon>Vertebrata</taxon>
        <taxon>Euteleostomi</taxon>
        <taxon>Actinopterygii</taxon>
        <taxon>Neopterygii</taxon>
        <taxon>Teleostei</taxon>
        <taxon>Ostariophysi</taxon>
        <taxon>Cypriniformes</taxon>
        <taxon>Xenocyprididae</taxon>
        <taxon>Xenocypridinae</taxon>
        <taxon>Xenocypridinae incertae sedis</taxon>
        <taxon>Anabarilius</taxon>
    </lineage>
</organism>
<feature type="region of interest" description="Disordered" evidence="1">
    <location>
        <begin position="112"/>
        <end position="172"/>
    </location>
</feature>
<dbReference type="EMBL" id="RJVU01023003">
    <property type="protein sequence ID" value="ROL50067.1"/>
    <property type="molecule type" value="Genomic_DNA"/>
</dbReference>
<feature type="compositionally biased region" description="Low complexity" evidence="1">
    <location>
        <begin position="117"/>
        <end position="130"/>
    </location>
</feature>
<keyword evidence="3" id="KW-1185">Reference proteome</keyword>
<proteinExistence type="predicted"/>
<evidence type="ECO:0000313" key="3">
    <source>
        <dbReference type="Proteomes" id="UP000281406"/>
    </source>
</evidence>
<dbReference type="Proteomes" id="UP000281406">
    <property type="component" value="Unassembled WGS sequence"/>
</dbReference>
<dbReference type="AlphaFoldDB" id="A0A3N0YV42"/>
<name>A0A3N0YV42_ANAGA</name>
<feature type="region of interest" description="Disordered" evidence="1">
    <location>
        <begin position="197"/>
        <end position="227"/>
    </location>
</feature>
<gene>
    <name evidence="2" type="ORF">DPX16_5826</name>
</gene>